<dbReference type="InterPro" id="IPR000477">
    <property type="entry name" value="RT_dom"/>
</dbReference>
<keyword evidence="5" id="KW-0540">Nuclease</keyword>
<keyword evidence="11" id="KW-1185">Reference proteome</keyword>
<dbReference type="OrthoDB" id="6773263at2759"/>
<dbReference type="EC" id="3.1.26.4" evidence="2"/>
<evidence type="ECO:0000259" key="9">
    <source>
        <dbReference type="PROSITE" id="PS50878"/>
    </source>
</evidence>
<keyword evidence="3" id="KW-0808">Transferase</keyword>
<evidence type="ECO:0000313" key="10">
    <source>
        <dbReference type="EMBL" id="KFZ64191.1"/>
    </source>
</evidence>
<evidence type="ECO:0000256" key="8">
    <source>
        <dbReference type="ARBA" id="ARBA00022918"/>
    </source>
</evidence>
<dbReference type="Gene3D" id="3.10.10.10">
    <property type="entry name" value="HIV Type 1 Reverse Transcriptase, subunit A, domain 1"/>
    <property type="match status" value="1"/>
</dbReference>
<dbReference type="SUPFAM" id="SSF56672">
    <property type="entry name" value="DNA/RNA polymerases"/>
    <property type="match status" value="1"/>
</dbReference>
<feature type="non-terminal residue" evidence="10">
    <location>
        <position position="1"/>
    </location>
</feature>
<accession>A0A094NCG0</accession>
<keyword evidence="7" id="KW-0378">Hydrolase</keyword>
<dbReference type="InterPro" id="IPR043502">
    <property type="entry name" value="DNA/RNA_pol_sf"/>
</dbReference>
<dbReference type="PROSITE" id="PS50878">
    <property type="entry name" value="RT_POL"/>
    <property type="match status" value="1"/>
</dbReference>
<feature type="domain" description="Reverse transcriptase" evidence="9">
    <location>
        <begin position="1"/>
        <end position="105"/>
    </location>
</feature>
<dbReference type="EMBL" id="KL271153">
    <property type="protein sequence ID" value="KFZ64191.1"/>
    <property type="molecule type" value="Genomic_DNA"/>
</dbReference>
<keyword evidence="6" id="KW-0255">Endonuclease</keyword>
<dbReference type="GO" id="GO:0035613">
    <property type="term" value="F:RNA stem-loop binding"/>
    <property type="evidence" value="ECO:0007669"/>
    <property type="project" value="TreeGrafter"/>
</dbReference>
<organism evidence="10 11">
    <name type="scientific">Podiceps cristatus</name>
    <name type="common">Great crested grebe</name>
    <dbReference type="NCBI Taxonomy" id="345573"/>
    <lineage>
        <taxon>Eukaryota</taxon>
        <taxon>Metazoa</taxon>
        <taxon>Chordata</taxon>
        <taxon>Craniata</taxon>
        <taxon>Vertebrata</taxon>
        <taxon>Euteleostomi</taxon>
        <taxon>Archelosauria</taxon>
        <taxon>Archosauria</taxon>
        <taxon>Dinosauria</taxon>
        <taxon>Saurischia</taxon>
        <taxon>Theropoda</taxon>
        <taxon>Coelurosauria</taxon>
        <taxon>Aves</taxon>
        <taxon>Neognathae</taxon>
        <taxon>Neoaves</taxon>
        <taxon>Mirandornithes</taxon>
        <taxon>Podicipediformes</taxon>
        <taxon>Podicipedidae</taxon>
        <taxon>Podiceps</taxon>
    </lineage>
</organism>
<dbReference type="AlphaFoldDB" id="A0A094NCG0"/>
<dbReference type="Pfam" id="PF00078">
    <property type="entry name" value="RVT_1"/>
    <property type="match status" value="1"/>
</dbReference>
<proteinExistence type="inferred from homology"/>
<evidence type="ECO:0000256" key="5">
    <source>
        <dbReference type="ARBA" id="ARBA00022722"/>
    </source>
</evidence>
<dbReference type="Gene3D" id="3.30.70.270">
    <property type="match status" value="2"/>
</dbReference>
<comment type="similarity">
    <text evidence="1">Belongs to the beta type-B retroviral polymerase family. HERV class-II K(HML-2) pol subfamily.</text>
</comment>
<dbReference type="InterPro" id="IPR043128">
    <property type="entry name" value="Rev_trsase/Diguanyl_cyclase"/>
</dbReference>
<evidence type="ECO:0000256" key="3">
    <source>
        <dbReference type="ARBA" id="ARBA00022679"/>
    </source>
</evidence>
<evidence type="ECO:0000256" key="4">
    <source>
        <dbReference type="ARBA" id="ARBA00022695"/>
    </source>
</evidence>
<reference evidence="10 11" key="1">
    <citation type="submission" date="2014-04" db="EMBL/GenBank/DDBJ databases">
        <title>Genome evolution of avian class.</title>
        <authorList>
            <person name="Zhang G."/>
            <person name="Li C."/>
        </authorList>
    </citation>
    <scope>NUCLEOTIDE SEQUENCE [LARGE SCALE GENOMIC DNA]</scope>
    <source>
        <strain evidence="10">BGI_N338</strain>
    </source>
</reference>
<evidence type="ECO:0000256" key="1">
    <source>
        <dbReference type="ARBA" id="ARBA00010879"/>
    </source>
</evidence>
<dbReference type="PANTHER" id="PTHR41694:SF3">
    <property type="entry name" value="RNA-DIRECTED DNA POLYMERASE-RELATED"/>
    <property type="match status" value="1"/>
</dbReference>
<dbReference type="PANTHER" id="PTHR41694">
    <property type="entry name" value="ENDOGENOUS RETROVIRUS GROUP K MEMBER POL PROTEIN"/>
    <property type="match status" value="1"/>
</dbReference>
<dbReference type="Pfam" id="PF06817">
    <property type="entry name" value="RVT_thumb"/>
    <property type="match status" value="1"/>
</dbReference>
<keyword evidence="4" id="KW-0548">Nucleotidyltransferase</keyword>
<evidence type="ECO:0000256" key="2">
    <source>
        <dbReference type="ARBA" id="ARBA00012180"/>
    </source>
</evidence>
<sequence>FAFTLPSINKAAPATRYEWVVLPQGMKNSPTMCQLYVAWALAPVRQQLPETLIYHYMDDILLCQKEPISDKLVKQVETQLASKGLVIAPEKIQRIAPWKYLGWTVNKATIQPQKLELTSTVRTLNDAQKLVGELQWIRNLTGITNEQLAPFLSLLRGADPTQRVAWSPAHQRAL</sequence>
<dbReference type="GO" id="GO:0004523">
    <property type="term" value="F:RNA-DNA hybrid ribonuclease activity"/>
    <property type="evidence" value="ECO:0007669"/>
    <property type="project" value="UniProtKB-EC"/>
</dbReference>
<protein>
    <recommendedName>
        <fullName evidence="2">ribonuclease H</fullName>
        <ecNumber evidence="2">3.1.26.4</ecNumber>
    </recommendedName>
</protein>
<evidence type="ECO:0000256" key="6">
    <source>
        <dbReference type="ARBA" id="ARBA00022759"/>
    </source>
</evidence>
<dbReference type="InterPro" id="IPR010661">
    <property type="entry name" value="RVT_thumb"/>
</dbReference>
<gene>
    <name evidence="10" type="ORF">N338_00569</name>
</gene>
<keyword evidence="8" id="KW-0695">RNA-directed DNA polymerase</keyword>
<evidence type="ECO:0000313" key="11">
    <source>
        <dbReference type="Proteomes" id="UP000053854"/>
    </source>
</evidence>
<feature type="non-terminal residue" evidence="10">
    <location>
        <position position="174"/>
    </location>
</feature>
<dbReference type="Proteomes" id="UP000053854">
    <property type="component" value="Unassembled WGS sequence"/>
</dbReference>
<dbReference type="GO" id="GO:0003964">
    <property type="term" value="F:RNA-directed DNA polymerase activity"/>
    <property type="evidence" value="ECO:0007669"/>
    <property type="project" value="UniProtKB-KW"/>
</dbReference>
<evidence type="ECO:0000256" key="7">
    <source>
        <dbReference type="ARBA" id="ARBA00022801"/>
    </source>
</evidence>
<name>A0A094NCG0_PODCR</name>